<dbReference type="PANTHER" id="PTHR47074">
    <property type="entry name" value="BNAC02G40300D PROTEIN"/>
    <property type="match status" value="1"/>
</dbReference>
<dbReference type="Gene3D" id="3.30.420.10">
    <property type="entry name" value="Ribonuclease H-like superfamily/Ribonuclease H"/>
    <property type="match status" value="1"/>
</dbReference>
<dbReference type="CDD" id="cd06222">
    <property type="entry name" value="RNase_H_like"/>
    <property type="match status" value="1"/>
</dbReference>
<dbReference type="PANTHER" id="PTHR47074:SF11">
    <property type="entry name" value="REVERSE TRANSCRIPTASE-LIKE PROTEIN"/>
    <property type="match status" value="1"/>
</dbReference>
<feature type="domain" description="Reverse transcriptase zinc-binding" evidence="2">
    <location>
        <begin position="171"/>
        <end position="264"/>
    </location>
</feature>
<dbReference type="Pfam" id="PF13966">
    <property type="entry name" value="zf-RVT"/>
    <property type="match status" value="1"/>
</dbReference>
<dbReference type="EnsemblPlants" id="evm.model.07.657">
    <property type="protein sequence ID" value="cds.evm.model.07.657"/>
    <property type="gene ID" value="evm.TU.07.657"/>
</dbReference>
<dbReference type="Pfam" id="PF13456">
    <property type="entry name" value="RVT_3"/>
    <property type="match status" value="1"/>
</dbReference>
<dbReference type="EMBL" id="UZAU01000640">
    <property type="status" value="NOT_ANNOTATED_CDS"/>
    <property type="molecule type" value="Genomic_DNA"/>
</dbReference>
<dbReference type="SUPFAM" id="SSF53098">
    <property type="entry name" value="Ribonuclease H-like"/>
    <property type="match status" value="1"/>
</dbReference>
<evidence type="ECO:0000259" key="2">
    <source>
        <dbReference type="Pfam" id="PF13966"/>
    </source>
</evidence>
<keyword evidence="4" id="KW-1185">Reference proteome</keyword>
<evidence type="ECO:0008006" key="5">
    <source>
        <dbReference type="Google" id="ProtNLM"/>
    </source>
</evidence>
<dbReference type="InterPro" id="IPR052929">
    <property type="entry name" value="RNase_H-like_EbsB-rel"/>
</dbReference>
<sequence length="519" mass="59243">MALKLDMSKAYDRVGWRFLKAMMTCLGYDQRWVNKVMNCITLVSYSVLINGLSCLIQEAERADRIHGLKFGKEGIKLSHLFFADDSFIFLDASPSECRKLKTILDKYSLLSAKVPNGTTADKLKDDKGDWNQKLIEDCFHHDDIPIILGMTPCARNLNDDLVWHFTSDGLYTVSSGYKIAEANILIAGPSSEPTTKNWWTGIWKIEAPPKVRNFTWRLCNGWLPVNTVLQHRSMNINPICCWCGKEEETIEYCFRFCPTAKSIWKNFSIWKTIKQGRGTIIDMLNHIKQQVCKEEFVFFLITYWLLWNRRNKKRLNLHVVPNESWTKWAQMEIDYMIHNISSTDRSKTPSPNKPVGWEAPPKESFCINCDASVLHTEAKIGLGVVIRTYSGEVLAAKTQYHSGIFTVELAEALALRMGMLLAVQVPAIPYIIQANCTRMVNYIKADFQAKTDWGTLLEEVRDSPDFKHCFAVTHISRKNNLVAHSLAKLAISSNCNKLWLGNYPTCASAYIMADLPKTL</sequence>
<accession>A0A803Q5W8</accession>
<dbReference type="InterPro" id="IPR044730">
    <property type="entry name" value="RNase_H-like_dom_plant"/>
</dbReference>
<evidence type="ECO:0000313" key="3">
    <source>
        <dbReference type="EnsemblPlants" id="cds.evm.model.07.657"/>
    </source>
</evidence>
<dbReference type="InterPro" id="IPR026960">
    <property type="entry name" value="RVT-Znf"/>
</dbReference>
<dbReference type="InterPro" id="IPR012337">
    <property type="entry name" value="RNaseH-like_sf"/>
</dbReference>
<dbReference type="Proteomes" id="UP000596661">
    <property type="component" value="Chromosome 7"/>
</dbReference>
<dbReference type="AlphaFoldDB" id="A0A803Q5W8"/>
<dbReference type="Gramene" id="evm.model.07.657">
    <property type="protein sequence ID" value="cds.evm.model.07.657"/>
    <property type="gene ID" value="evm.TU.07.657"/>
</dbReference>
<proteinExistence type="predicted"/>
<reference evidence="3" key="1">
    <citation type="submission" date="2018-11" db="EMBL/GenBank/DDBJ databases">
        <authorList>
            <person name="Grassa J C."/>
        </authorList>
    </citation>
    <scope>NUCLEOTIDE SEQUENCE [LARGE SCALE GENOMIC DNA]</scope>
</reference>
<organism evidence="3 4">
    <name type="scientific">Cannabis sativa</name>
    <name type="common">Hemp</name>
    <name type="synonym">Marijuana</name>
    <dbReference type="NCBI Taxonomy" id="3483"/>
    <lineage>
        <taxon>Eukaryota</taxon>
        <taxon>Viridiplantae</taxon>
        <taxon>Streptophyta</taxon>
        <taxon>Embryophyta</taxon>
        <taxon>Tracheophyta</taxon>
        <taxon>Spermatophyta</taxon>
        <taxon>Magnoliopsida</taxon>
        <taxon>eudicotyledons</taxon>
        <taxon>Gunneridae</taxon>
        <taxon>Pentapetalae</taxon>
        <taxon>rosids</taxon>
        <taxon>fabids</taxon>
        <taxon>Rosales</taxon>
        <taxon>Cannabaceae</taxon>
        <taxon>Cannabis</taxon>
    </lineage>
</organism>
<reference evidence="3" key="2">
    <citation type="submission" date="2021-03" db="UniProtKB">
        <authorList>
            <consortium name="EnsemblPlants"/>
        </authorList>
    </citation>
    <scope>IDENTIFICATION</scope>
</reference>
<protein>
    <recommendedName>
        <fullName evidence="5">Reverse transcriptase</fullName>
    </recommendedName>
</protein>
<dbReference type="GO" id="GO:0004523">
    <property type="term" value="F:RNA-DNA hybrid ribonuclease activity"/>
    <property type="evidence" value="ECO:0007669"/>
    <property type="project" value="InterPro"/>
</dbReference>
<evidence type="ECO:0000259" key="1">
    <source>
        <dbReference type="Pfam" id="PF13456"/>
    </source>
</evidence>
<feature type="domain" description="RNase H type-1" evidence="1">
    <location>
        <begin position="368"/>
        <end position="490"/>
    </location>
</feature>
<dbReference type="GO" id="GO:0003676">
    <property type="term" value="F:nucleic acid binding"/>
    <property type="evidence" value="ECO:0007669"/>
    <property type="project" value="InterPro"/>
</dbReference>
<name>A0A803Q5W8_CANSA</name>
<dbReference type="InterPro" id="IPR002156">
    <property type="entry name" value="RNaseH_domain"/>
</dbReference>
<evidence type="ECO:0000313" key="4">
    <source>
        <dbReference type="Proteomes" id="UP000596661"/>
    </source>
</evidence>
<dbReference type="InterPro" id="IPR036397">
    <property type="entry name" value="RNaseH_sf"/>
</dbReference>